<reference evidence="2" key="1">
    <citation type="submission" date="2022-05" db="EMBL/GenBank/DDBJ databases">
        <title>The Musa troglodytarum L. genome provides insights into the mechanism of non-climacteric behaviour and enrichment of carotenoids.</title>
        <authorList>
            <person name="Wang J."/>
        </authorList>
    </citation>
    <scope>NUCLEOTIDE SEQUENCE</scope>
    <source>
        <tissue evidence="2">Leaf</tissue>
    </source>
</reference>
<dbReference type="GO" id="GO:0016301">
    <property type="term" value="F:kinase activity"/>
    <property type="evidence" value="ECO:0007669"/>
    <property type="project" value="UniProtKB-KW"/>
</dbReference>
<evidence type="ECO:0000256" key="1">
    <source>
        <dbReference type="SAM" id="MobiDB-lite"/>
    </source>
</evidence>
<gene>
    <name evidence="2" type="ORF">MUK42_13097</name>
</gene>
<dbReference type="AlphaFoldDB" id="A0A9E7KJV7"/>
<dbReference type="Proteomes" id="UP001055439">
    <property type="component" value="Chromosome 7"/>
</dbReference>
<accession>A0A9E7KJV7</accession>
<feature type="region of interest" description="Disordered" evidence="1">
    <location>
        <begin position="220"/>
        <end position="254"/>
    </location>
</feature>
<keyword evidence="3" id="KW-1185">Reference proteome</keyword>
<protein>
    <submittedName>
        <fullName evidence="2">Kinase family</fullName>
    </submittedName>
</protein>
<keyword evidence="2" id="KW-0418">Kinase</keyword>
<name>A0A9E7KJV7_9LILI</name>
<dbReference type="OrthoDB" id="4062651at2759"/>
<evidence type="ECO:0000313" key="3">
    <source>
        <dbReference type="Proteomes" id="UP001055439"/>
    </source>
</evidence>
<keyword evidence="2" id="KW-0808">Transferase</keyword>
<organism evidence="2 3">
    <name type="scientific">Musa troglodytarum</name>
    <name type="common">fe'i banana</name>
    <dbReference type="NCBI Taxonomy" id="320322"/>
    <lineage>
        <taxon>Eukaryota</taxon>
        <taxon>Viridiplantae</taxon>
        <taxon>Streptophyta</taxon>
        <taxon>Embryophyta</taxon>
        <taxon>Tracheophyta</taxon>
        <taxon>Spermatophyta</taxon>
        <taxon>Magnoliopsida</taxon>
        <taxon>Liliopsida</taxon>
        <taxon>Zingiberales</taxon>
        <taxon>Musaceae</taxon>
        <taxon>Musa</taxon>
    </lineage>
</organism>
<proteinExistence type="predicted"/>
<dbReference type="EMBL" id="CP097509">
    <property type="protein sequence ID" value="URE18065.1"/>
    <property type="molecule type" value="Genomic_DNA"/>
</dbReference>
<feature type="compositionally biased region" description="Low complexity" evidence="1">
    <location>
        <begin position="90"/>
        <end position="107"/>
    </location>
</feature>
<sequence>MNPDHSQPDAPMPPVDYFDLETSLSKKFASWARKDTPRVSEIPFQMYAYRVVEREKTSANVKDKCSDSGSEVASLCGDENVFSITPPDDAVSTSVTTAKSSSQNSADAKNKSSAKKANGKTNKQTGQSRDRSTRVPYLWPQATLASHVALVGPGIGGKHRAREDSLEGASGPKTFIHVRQWGAAPSLFVHLGQTPPLCEGNLTLPWPFALPPFPGKQKRINESDGSGRICHVSTVTDKPAGPLRTGPTFGARRK</sequence>
<evidence type="ECO:0000313" key="2">
    <source>
        <dbReference type="EMBL" id="URE18065.1"/>
    </source>
</evidence>
<feature type="region of interest" description="Disordered" evidence="1">
    <location>
        <begin position="82"/>
        <end position="133"/>
    </location>
</feature>